<evidence type="ECO:0000256" key="2">
    <source>
        <dbReference type="ARBA" id="ARBA00023043"/>
    </source>
</evidence>
<reference evidence="4" key="1">
    <citation type="submission" date="2021-06" db="EMBL/GenBank/DDBJ databases">
        <title>Comparative genomics, transcriptomics and evolutionary studies reveal genomic signatures of adaptation to plant cell wall in hemibiotrophic fungi.</title>
        <authorList>
            <consortium name="DOE Joint Genome Institute"/>
            <person name="Baroncelli R."/>
            <person name="Diaz J.F."/>
            <person name="Benocci T."/>
            <person name="Peng M."/>
            <person name="Battaglia E."/>
            <person name="Haridas S."/>
            <person name="Andreopoulos W."/>
            <person name="Labutti K."/>
            <person name="Pangilinan J."/>
            <person name="Floch G.L."/>
            <person name="Makela M.R."/>
            <person name="Henrissat B."/>
            <person name="Grigoriev I.V."/>
            <person name="Crouch J.A."/>
            <person name="De Vries R.P."/>
            <person name="Sukno S.A."/>
            <person name="Thon M.R."/>
        </authorList>
    </citation>
    <scope>NUCLEOTIDE SEQUENCE</scope>
    <source>
        <strain evidence="4">CBS 125086</strain>
    </source>
</reference>
<dbReference type="SUPFAM" id="SSF48403">
    <property type="entry name" value="Ankyrin repeat"/>
    <property type="match status" value="1"/>
</dbReference>
<dbReference type="PANTHER" id="PTHR24198:SF165">
    <property type="entry name" value="ANKYRIN REPEAT-CONTAINING PROTEIN-RELATED"/>
    <property type="match status" value="1"/>
</dbReference>
<dbReference type="SMART" id="SM00248">
    <property type="entry name" value="ANK"/>
    <property type="match status" value="8"/>
</dbReference>
<dbReference type="PROSITE" id="PS50088">
    <property type="entry name" value="ANK_REPEAT"/>
    <property type="match status" value="2"/>
</dbReference>
<dbReference type="GeneID" id="85446493"/>
<dbReference type="RefSeq" id="XP_060412482.1">
    <property type="nucleotide sequence ID" value="XM_060562253.1"/>
</dbReference>
<dbReference type="Pfam" id="PF12796">
    <property type="entry name" value="Ank_2"/>
    <property type="match status" value="1"/>
</dbReference>
<sequence length="530" mass="58143">MVNLSGPFQTTHYYQVVEPYLRHGEKSGNRQYLAHILQNWNPSIDPDNDIGWALHWAIFLGDDAAVRMMVDAGVSTVLRDQQDPGFTPLLAASQYGKLEMARLFWGLLGPEGRFLPKKRGKPIPDCLQVASRNNHPDLTAYFLDVWDGWDKEERRRALHDAAWAWCDDAVAVLLAKKPPYEPDAIQDVLERAVGNRMILPEHETKPAPTAADAAHQRRLVSRLIDAGGDPDGEDRRSRRPLIHTTLLSHQCTGALEALLERGATPNRLDARGKTPLSYVFTPLRRERPDTAALEALLQHGALPELAHAAGETPLHAAAKTGSHEQLQLCLLHCRGEGVQLRSSHQESLLHYAAAGGQKDTVDFLLGSGLEVNAASSNGWTPLLCALTPTIGKSTASMCETAEHLLQRGADARVVTDEGWTALHALASWPKGRDSETAAEVVNLARKLIEGGAPIDLKSRVIRSPSTTPSMLCDVWGFRMREFVVNAIPSPQDLGQAHTTTPLMWAKRCDSTDVLDVLTAHQPADKGPPQV</sequence>
<protein>
    <submittedName>
        <fullName evidence="4">Ankyrin repeat-containing domain protein</fullName>
    </submittedName>
</protein>
<dbReference type="PRINTS" id="PR01415">
    <property type="entry name" value="ANKYRIN"/>
</dbReference>
<feature type="repeat" description="ANK" evidence="3">
    <location>
        <begin position="309"/>
        <end position="343"/>
    </location>
</feature>
<feature type="repeat" description="ANK" evidence="3">
    <location>
        <begin position="344"/>
        <end position="376"/>
    </location>
</feature>
<dbReference type="GO" id="GO:0005737">
    <property type="term" value="C:cytoplasm"/>
    <property type="evidence" value="ECO:0007669"/>
    <property type="project" value="TreeGrafter"/>
</dbReference>
<evidence type="ECO:0000313" key="4">
    <source>
        <dbReference type="EMBL" id="KAK1585458.1"/>
    </source>
</evidence>
<dbReference type="InterPro" id="IPR002110">
    <property type="entry name" value="Ankyrin_rpt"/>
</dbReference>
<evidence type="ECO:0000256" key="3">
    <source>
        <dbReference type="PROSITE-ProRule" id="PRU00023"/>
    </source>
</evidence>
<evidence type="ECO:0000256" key="1">
    <source>
        <dbReference type="ARBA" id="ARBA00022737"/>
    </source>
</evidence>
<proteinExistence type="predicted"/>
<name>A0AAD8V334_9PEZI</name>
<dbReference type="EMBL" id="JAHLJV010000044">
    <property type="protein sequence ID" value="KAK1585458.1"/>
    <property type="molecule type" value="Genomic_DNA"/>
</dbReference>
<accession>A0AAD8V334</accession>
<organism evidence="4 5">
    <name type="scientific">Colletotrichum navitas</name>
    <dbReference type="NCBI Taxonomy" id="681940"/>
    <lineage>
        <taxon>Eukaryota</taxon>
        <taxon>Fungi</taxon>
        <taxon>Dikarya</taxon>
        <taxon>Ascomycota</taxon>
        <taxon>Pezizomycotina</taxon>
        <taxon>Sordariomycetes</taxon>
        <taxon>Hypocreomycetidae</taxon>
        <taxon>Glomerellales</taxon>
        <taxon>Glomerellaceae</taxon>
        <taxon>Colletotrichum</taxon>
        <taxon>Colletotrichum graminicola species complex</taxon>
    </lineage>
</organism>
<keyword evidence="2 3" id="KW-0040">ANK repeat</keyword>
<evidence type="ECO:0000313" key="5">
    <source>
        <dbReference type="Proteomes" id="UP001230504"/>
    </source>
</evidence>
<dbReference type="InterPro" id="IPR036770">
    <property type="entry name" value="Ankyrin_rpt-contain_sf"/>
</dbReference>
<dbReference type="AlphaFoldDB" id="A0AAD8V334"/>
<dbReference type="PROSITE" id="PS50297">
    <property type="entry name" value="ANK_REP_REGION"/>
    <property type="match status" value="1"/>
</dbReference>
<dbReference type="Gene3D" id="1.25.40.20">
    <property type="entry name" value="Ankyrin repeat-containing domain"/>
    <property type="match status" value="3"/>
</dbReference>
<comment type="caution">
    <text evidence="4">The sequence shown here is derived from an EMBL/GenBank/DDBJ whole genome shotgun (WGS) entry which is preliminary data.</text>
</comment>
<dbReference type="Proteomes" id="UP001230504">
    <property type="component" value="Unassembled WGS sequence"/>
</dbReference>
<keyword evidence="5" id="KW-1185">Reference proteome</keyword>
<keyword evidence="1" id="KW-0677">Repeat</keyword>
<dbReference type="PANTHER" id="PTHR24198">
    <property type="entry name" value="ANKYRIN REPEAT AND PROTEIN KINASE DOMAIN-CONTAINING PROTEIN"/>
    <property type="match status" value="1"/>
</dbReference>
<gene>
    <name evidence="4" type="ORF">LY79DRAFT_635176</name>
</gene>